<dbReference type="SMART" id="SM00895">
    <property type="entry name" value="FCD"/>
    <property type="match status" value="1"/>
</dbReference>
<keyword evidence="6" id="KW-1185">Reference proteome</keyword>
<comment type="caution">
    <text evidence="5">The sequence shown here is derived from an EMBL/GenBank/DDBJ whole genome shotgun (WGS) entry which is preliminary data.</text>
</comment>
<evidence type="ECO:0000256" key="3">
    <source>
        <dbReference type="ARBA" id="ARBA00023163"/>
    </source>
</evidence>
<evidence type="ECO:0000259" key="4">
    <source>
        <dbReference type="PROSITE" id="PS50949"/>
    </source>
</evidence>
<feature type="domain" description="HTH gntR-type" evidence="4">
    <location>
        <begin position="10"/>
        <end position="77"/>
    </location>
</feature>
<reference evidence="6" key="1">
    <citation type="journal article" date="2019" name="Int. J. Syst. Evol. Microbiol.">
        <title>The Global Catalogue of Microorganisms (GCM) 10K type strain sequencing project: providing services to taxonomists for standard genome sequencing and annotation.</title>
        <authorList>
            <consortium name="The Broad Institute Genomics Platform"/>
            <consortium name="The Broad Institute Genome Sequencing Center for Infectious Disease"/>
            <person name="Wu L."/>
            <person name="Ma J."/>
        </authorList>
    </citation>
    <scope>NUCLEOTIDE SEQUENCE [LARGE SCALE GENOMIC DNA]</scope>
    <source>
        <strain evidence="6">JCM 14902</strain>
    </source>
</reference>
<evidence type="ECO:0000313" key="6">
    <source>
        <dbReference type="Proteomes" id="UP001500326"/>
    </source>
</evidence>
<dbReference type="Proteomes" id="UP001500326">
    <property type="component" value="Unassembled WGS sequence"/>
</dbReference>
<sequence>MSLVQSRNTGRMANSIYETLRERLVSGGYAQGSRISVEALRTELSVSKQPVMEALRLLSADGLVDIIPQVGCVTSVYPVREIADFYDMFAGFEGAIAAAAAERRVDAQLYELEEISIRIGTLRSHPDPDVRARQYRVLNRDFHAKIHEMSGSRIMVETSRRMWDLSDFLINTAGASQPLASATHSRHDDHEEIRRAIIAGDSLGAREAMARHILETIDLIRNDNKITD</sequence>
<name>A0ABP5EEM3_9MICO</name>
<dbReference type="SMART" id="SM00345">
    <property type="entry name" value="HTH_GNTR"/>
    <property type="match status" value="1"/>
</dbReference>
<dbReference type="Pfam" id="PF07729">
    <property type="entry name" value="FCD"/>
    <property type="match status" value="1"/>
</dbReference>
<proteinExistence type="predicted"/>
<keyword evidence="1" id="KW-0805">Transcription regulation</keyword>
<organism evidence="5 6">
    <name type="scientific">Microbacterium pumilum</name>
    <dbReference type="NCBI Taxonomy" id="344165"/>
    <lineage>
        <taxon>Bacteria</taxon>
        <taxon>Bacillati</taxon>
        <taxon>Actinomycetota</taxon>
        <taxon>Actinomycetes</taxon>
        <taxon>Micrococcales</taxon>
        <taxon>Microbacteriaceae</taxon>
        <taxon>Microbacterium</taxon>
    </lineage>
</organism>
<dbReference type="Gene3D" id="1.20.120.530">
    <property type="entry name" value="GntR ligand-binding domain-like"/>
    <property type="match status" value="1"/>
</dbReference>
<dbReference type="EMBL" id="BAAAOH010000001">
    <property type="protein sequence ID" value="GAA1996870.1"/>
    <property type="molecule type" value="Genomic_DNA"/>
</dbReference>
<dbReference type="RefSeq" id="WP_344065922.1">
    <property type="nucleotide sequence ID" value="NZ_BAAAOH010000001.1"/>
</dbReference>
<dbReference type="PANTHER" id="PTHR43537:SF24">
    <property type="entry name" value="GLUCONATE OPERON TRANSCRIPTIONAL REPRESSOR"/>
    <property type="match status" value="1"/>
</dbReference>
<keyword evidence="2" id="KW-0238">DNA-binding</keyword>
<protein>
    <submittedName>
        <fullName evidence="5">GntR family transcriptional regulator</fullName>
    </submittedName>
</protein>
<dbReference type="InterPro" id="IPR036388">
    <property type="entry name" value="WH-like_DNA-bd_sf"/>
</dbReference>
<evidence type="ECO:0000256" key="1">
    <source>
        <dbReference type="ARBA" id="ARBA00023015"/>
    </source>
</evidence>
<dbReference type="InterPro" id="IPR011711">
    <property type="entry name" value="GntR_C"/>
</dbReference>
<dbReference type="InterPro" id="IPR036390">
    <property type="entry name" value="WH_DNA-bd_sf"/>
</dbReference>
<dbReference type="Pfam" id="PF00392">
    <property type="entry name" value="GntR"/>
    <property type="match status" value="1"/>
</dbReference>
<accession>A0ABP5EEM3</accession>
<gene>
    <name evidence="5" type="ORF">GCM10009777_37340</name>
</gene>
<dbReference type="SUPFAM" id="SSF48008">
    <property type="entry name" value="GntR ligand-binding domain-like"/>
    <property type="match status" value="1"/>
</dbReference>
<evidence type="ECO:0000313" key="5">
    <source>
        <dbReference type="EMBL" id="GAA1996870.1"/>
    </source>
</evidence>
<evidence type="ECO:0000256" key="2">
    <source>
        <dbReference type="ARBA" id="ARBA00023125"/>
    </source>
</evidence>
<dbReference type="InterPro" id="IPR000524">
    <property type="entry name" value="Tscrpt_reg_HTH_GntR"/>
</dbReference>
<keyword evidence="3" id="KW-0804">Transcription</keyword>
<dbReference type="Gene3D" id="1.10.10.10">
    <property type="entry name" value="Winged helix-like DNA-binding domain superfamily/Winged helix DNA-binding domain"/>
    <property type="match status" value="1"/>
</dbReference>
<dbReference type="PANTHER" id="PTHR43537">
    <property type="entry name" value="TRANSCRIPTIONAL REGULATOR, GNTR FAMILY"/>
    <property type="match status" value="1"/>
</dbReference>
<dbReference type="SUPFAM" id="SSF46785">
    <property type="entry name" value="Winged helix' DNA-binding domain"/>
    <property type="match status" value="1"/>
</dbReference>
<dbReference type="InterPro" id="IPR008920">
    <property type="entry name" value="TF_FadR/GntR_C"/>
</dbReference>
<dbReference type="PROSITE" id="PS50949">
    <property type="entry name" value="HTH_GNTR"/>
    <property type="match status" value="1"/>
</dbReference>